<dbReference type="AlphaFoldDB" id="A0AB34L5R5"/>
<feature type="region of interest" description="Disordered" evidence="4">
    <location>
        <begin position="657"/>
        <end position="696"/>
    </location>
</feature>
<feature type="region of interest" description="Disordered" evidence="4">
    <location>
        <begin position="745"/>
        <end position="773"/>
    </location>
</feature>
<proteinExistence type="predicted"/>
<dbReference type="PANTHER" id="PTHR31001:SF81">
    <property type="entry name" value="ZN(II)2CYS6 TRANSCRIPTION FACTOR"/>
    <property type="match status" value="1"/>
</dbReference>
<dbReference type="Proteomes" id="UP000803884">
    <property type="component" value="Unassembled WGS sequence"/>
</dbReference>
<gene>
    <name evidence="6" type="ORF">WHR41_00501</name>
</gene>
<evidence type="ECO:0000256" key="1">
    <source>
        <dbReference type="ARBA" id="ARBA00004123"/>
    </source>
</evidence>
<evidence type="ECO:0000256" key="2">
    <source>
        <dbReference type="ARBA" id="ARBA00022723"/>
    </source>
</evidence>
<dbReference type="GeneID" id="96001945"/>
<name>A0AB34L5R5_9PEZI</name>
<organism evidence="6 7">
    <name type="scientific">Cladosporium halotolerans</name>
    <dbReference type="NCBI Taxonomy" id="1052096"/>
    <lineage>
        <taxon>Eukaryota</taxon>
        <taxon>Fungi</taxon>
        <taxon>Dikarya</taxon>
        <taxon>Ascomycota</taxon>
        <taxon>Pezizomycotina</taxon>
        <taxon>Dothideomycetes</taxon>
        <taxon>Dothideomycetidae</taxon>
        <taxon>Cladosporiales</taxon>
        <taxon>Cladosporiaceae</taxon>
        <taxon>Cladosporium</taxon>
    </lineage>
</organism>
<dbReference type="GO" id="GO:0008270">
    <property type="term" value="F:zinc ion binding"/>
    <property type="evidence" value="ECO:0007669"/>
    <property type="project" value="InterPro"/>
</dbReference>
<keyword evidence="2" id="KW-0479">Metal-binding</keyword>
<dbReference type="Pfam" id="PF04082">
    <property type="entry name" value="Fungal_trans"/>
    <property type="match status" value="1"/>
</dbReference>
<feature type="region of interest" description="Disordered" evidence="4">
    <location>
        <begin position="807"/>
        <end position="883"/>
    </location>
</feature>
<evidence type="ECO:0000313" key="7">
    <source>
        <dbReference type="Proteomes" id="UP000803884"/>
    </source>
</evidence>
<dbReference type="InterPro" id="IPR036864">
    <property type="entry name" value="Zn2-C6_fun-type_DNA-bd_sf"/>
</dbReference>
<dbReference type="EMBL" id="JAAQHG020000001">
    <property type="protein sequence ID" value="KAL1591217.1"/>
    <property type="molecule type" value="Genomic_DNA"/>
</dbReference>
<feature type="region of interest" description="Disordered" evidence="4">
    <location>
        <begin position="103"/>
        <end position="140"/>
    </location>
</feature>
<reference evidence="6 7" key="1">
    <citation type="journal article" date="2020" name="Microbiol. Resour. Announc.">
        <title>Draft Genome Sequence of a Cladosporium Species Isolated from the Mesophotic Ascidian Didemnum maculosum.</title>
        <authorList>
            <person name="Gioti A."/>
            <person name="Siaperas R."/>
            <person name="Nikolaivits E."/>
            <person name="Le Goff G."/>
            <person name="Ouazzani J."/>
            <person name="Kotoulas G."/>
            <person name="Topakas E."/>
        </authorList>
    </citation>
    <scope>NUCLEOTIDE SEQUENCE [LARGE SCALE GENOMIC DNA]</scope>
    <source>
        <strain evidence="6 7">TM138-S3</strain>
    </source>
</reference>
<dbReference type="SMART" id="SM00066">
    <property type="entry name" value="GAL4"/>
    <property type="match status" value="1"/>
</dbReference>
<evidence type="ECO:0000256" key="4">
    <source>
        <dbReference type="SAM" id="MobiDB-lite"/>
    </source>
</evidence>
<feature type="compositionally biased region" description="Low complexity" evidence="4">
    <location>
        <begin position="823"/>
        <end position="841"/>
    </location>
</feature>
<feature type="compositionally biased region" description="Low complexity" evidence="4">
    <location>
        <begin position="657"/>
        <end position="684"/>
    </location>
</feature>
<sequence length="883" mass="97598">MASSWSGYGPSAPHPSQHQPSQQSTESGSSKKKPQPRQLLSCTKCRERKVKCDRTAPCSACCARGHPRECLFIVGEGNDYNAIKQSYEIRNLRRDVERLRQQLDDAHARRSVDDNDEDDGPPDRSNAKTASRAKAARQRRLRTNERVDNIYFGTPGLANIVSDFANLQVGTHSLTHTVPKGQDMYPAEGTGYPFPMIPVGDNTPAALTSLLPKDEEIYQHLDLFQHFAQSCSFPHVPDEVTKKEVERFLEHKEDNAMKAPDMLGLMFATLAVGMQIGIYDRNGCQWLGAPMESSHRQSECYLTASMQCLRHASFMSQPTLLGIQALVMMGPYLTNSGRFLDAWTLFGTTIRLAHSIGLHRDPKLLDPVPPLRECMIRRTLWWWMLHMDQQYSVTLGRPLGISGIGDCPPPQPLTTNSTVLRLGEFVNHFTVVARQILSSDGLMSVGKIDEFTDKLLGLWDTMPETLQFNESWTRQETILPEWPLDVMSATLFAKVQSFIILLNRQRDERTMRTASSTSPPAYPNTLAGVTSTTYNAAMDGDSLLHQAPIRGRPLVINSSIHLLQTFIFFYYQHPAVLICWTLGQQAFNAAMIIILDAWETGNDQNMWLVDQALAVFTDLQCNRVHKLAELAVTRITNGIVTVRERQQKTQDAAAAAAAAAMSRRSSQQQQQHQQRQTQNINQSSPPVPAYPLYQPSLGLENPGSSLDFSGDTVMGNTGMFLLEDPGLQSTNPATQHFAPWSLSLPASAAGSSPHSSSGSPTAPPTTGYFSSPSVSVSNVPIAPFPVMSPSFQPTMVPMPANPFAVGLQPRMPTGARAQQTADPALAAQQPQFRQPQLQAQRRPSRNDFSPYAAQAAARGSVSQGQGHRVERPTSARSRSGRNR</sequence>
<feature type="region of interest" description="Disordered" evidence="4">
    <location>
        <begin position="1"/>
        <end position="39"/>
    </location>
</feature>
<dbReference type="GO" id="GO:0006351">
    <property type="term" value="P:DNA-templated transcription"/>
    <property type="evidence" value="ECO:0007669"/>
    <property type="project" value="InterPro"/>
</dbReference>
<feature type="compositionally biased region" description="Low complexity" evidence="4">
    <location>
        <begin position="10"/>
        <end position="24"/>
    </location>
</feature>
<accession>A0AB34L5R5</accession>
<dbReference type="PROSITE" id="PS00463">
    <property type="entry name" value="ZN2_CY6_FUNGAL_1"/>
    <property type="match status" value="1"/>
</dbReference>
<evidence type="ECO:0000256" key="3">
    <source>
        <dbReference type="ARBA" id="ARBA00023242"/>
    </source>
</evidence>
<protein>
    <recommendedName>
        <fullName evidence="5">Zn(2)-C6 fungal-type domain-containing protein</fullName>
    </recommendedName>
</protein>
<dbReference type="GO" id="GO:0003677">
    <property type="term" value="F:DNA binding"/>
    <property type="evidence" value="ECO:0007669"/>
    <property type="project" value="InterPro"/>
</dbReference>
<dbReference type="SMART" id="SM00906">
    <property type="entry name" value="Fungal_trans"/>
    <property type="match status" value="1"/>
</dbReference>
<dbReference type="InterPro" id="IPR001138">
    <property type="entry name" value="Zn2Cys6_DnaBD"/>
</dbReference>
<dbReference type="CDD" id="cd00067">
    <property type="entry name" value="GAL4"/>
    <property type="match status" value="1"/>
</dbReference>
<evidence type="ECO:0000259" key="5">
    <source>
        <dbReference type="PROSITE" id="PS50048"/>
    </source>
</evidence>
<dbReference type="PROSITE" id="PS50048">
    <property type="entry name" value="ZN2_CY6_FUNGAL_2"/>
    <property type="match status" value="1"/>
</dbReference>
<comment type="subcellular location">
    <subcellularLocation>
        <location evidence="1">Nucleus</location>
    </subcellularLocation>
</comment>
<dbReference type="SUPFAM" id="SSF57701">
    <property type="entry name" value="Zn2/Cys6 DNA-binding domain"/>
    <property type="match status" value="1"/>
</dbReference>
<keyword evidence="7" id="KW-1185">Reference proteome</keyword>
<evidence type="ECO:0000313" key="6">
    <source>
        <dbReference type="EMBL" id="KAL1591217.1"/>
    </source>
</evidence>
<dbReference type="Gene3D" id="4.10.240.10">
    <property type="entry name" value="Zn(2)-C6 fungal-type DNA-binding domain"/>
    <property type="match status" value="1"/>
</dbReference>
<dbReference type="InterPro" id="IPR007219">
    <property type="entry name" value="XnlR_reg_dom"/>
</dbReference>
<comment type="caution">
    <text evidence="6">The sequence shown here is derived from an EMBL/GenBank/DDBJ whole genome shotgun (WGS) entry which is preliminary data.</text>
</comment>
<keyword evidence="3" id="KW-0539">Nucleus</keyword>
<dbReference type="GO" id="GO:0000981">
    <property type="term" value="F:DNA-binding transcription factor activity, RNA polymerase II-specific"/>
    <property type="evidence" value="ECO:0007669"/>
    <property type="project" value="InterPro"/>
</dbReference>
<feature type="domain" description="Zn(2)-C6 fungal-type" evidence="5">
    <location>
        <begin position="41"/>
        <end position="72"/>
    </location>
</feature>
<dbReference type="InterPro" id="IPR050613">
    <property type="entry name" value="Sec_Metabolite_Reg"/>
</dbReference>
<dbReference type="CDD" id="cd12148">
    <property type="entry name" value="fungal_TF_MHR"/>
    <property type="match status" value="1"/>
</dbReference>
<dbReference type="GO" id="GO:0005634">
    <property type="term" value="C:nucleus"/>
    <property type="evidence" value="ECO:0007669"/>
    <property type="project" value="UniProtKB-SubCell"/>
</dbReference>
<feature type="compositionally biased region" description="Basic and acidic residues" evidence="4">
    <location>
        <begin position="103"/>
        <end position="113"/>
    </location>
</feature>
<dbReference type="PANTHER" id="PTHR31001">
    <property type="entry name" value="UNCHARACTERIZED TRANSCRIPTIONAL REGULATORY PROTEIN"/>
    <property type="match status" value="1"/>
</dbReference>
<dbReference type="RefSeq" id="XP_069234322.1">
    <property type="nucleotide sequence ID" value="XM_069369107.1"/>
</dbReference>